<name>A0A1E7Q685_9GAMM</name>
<dbReference type="Proteomes" id="UP000242258">
    <property type="component" value="Unassembled WGS sequence"/>
</dbReference>
<evidence type="ECO:0000313" key="3">
    <source>
        <dbReference type="Proteomes" id="UP000242258"/>
    </source>
</evidence>
<feature type="region of interest" description="Disordered" evidence="1">
    <location>
        <begin position="1"/>
        <end position="29"/>
    </location>
</feature>
<proteinExistence type="predicted"/>
<dbReference type="EMBL" id="MKEK01000001">
    <property type="protein sequence ID" value="OEY69689.1"/>
    <property type="molecule type" value="Genomic_DNA"/>
</dbReference>
<gene>
    <name evidence="2" type="ORF">BI198_09050</name>
</gene>
<dbReference type="STRING" id="1628148.BI198_09050"/>
<sequence length="85" mass="9841">MTNSTGKAFSNAEKQRRYRSKQKQSGKKELRGYLTPEALACYNEIQDKTDWNDSLLISNAIRLMYAAHKCGQVGLLYSWLTEHKR</sequence>
<evidence type="ECO:0000256" key="1">
    <source>
        <dbReference type="SAM" id="MobiDB-lite"/>
    </source>
</evidence>
<evidence type="ECO:0000313" key="2">
    <source>
        <dbReference type="EMBL" id="OEY69689.1"/>
    </source>
</evidence>
<dbReference type="RefSeq" id="WP_070049259.1">
    <property type="nucleotide sequence ID" value="NZ_CBCSDO010000004.1"/>
</dbReference>
<comment type="caution">
    <text evidence="2">The sequence shown here is derived from an EMBL/GenBank/DDBJ whole genome shotgun (WGS) entry which is preliminary data.</text>
</comment>
<dbReference type="OrthoDB" id="6387717at2"/>
<feature type="compositionally biased region" description="Basic residues" evidence="1">
    <location>
        <begin position="16"/>
        <end position="25"/>
    </location>
</feature>
<protein>
    <submittedName>
        <fullName evidence="2">Uncharacterized protein</fullName>
    </submittedName>
</protein>
<accession>A0A1E7Q685</accession>
<dbReference type="AlphaFoldDB" id="A0A1E7Q685"/>
<organism evidence="2 3">
    <name type="scientific">Rheinheimera salexigens</name>
    <dbReference type="NCBI Taxonomy" id="1628148"/>
    <lineage>
        <taxon>Bacteria</taxon>
        <taxon>Pseudomonadati</taxon>
        <taxon>Pseudomonadota</taxon>
        <taxon>Gammaproteobacteria</taxon>
        <taxon>Chromatiales</taxon>
        <taxon>Chromatiaceae</taxon>
        <taxon>Rheinheimera</taxon>
    </lineage>
</organism>
<keyword evidence="3" id="KW-1185">Reference proteome</keyword>
<reference evidence="3" key="1">
    <citation type="submission" date="2016-09" db="EMBL/GenBank/DDBJ databases">
        <authorList>
            <person name="Wan X."/>
            <person name="Hou S."/>
        </authorList>
    </citation>
    <scope>NUCLEOTIDE SEQUENCE [LARGE SCALE GENOMIC DNA]</scope>
    <source>
        <strain evidence="3">KH87</strain>
    </source>
</reference>